<dbReference type="PATRIC" id="fig|290339.8.peg.1812"/>
<dbReference type="RefSeq" id="WP_012124934.1">
    <property type="nucleotide sequence ID" value="NC_009778.1"/>
</dbReference>
<dbReference type="Proteomes" id="UP000000260">
    <property type="component" value="Chromosome"/>
</dbReference>
<dbReference type="AlphaFoldDB" id="A7MFB1"/>
<protein>
    <submittedName>
        <fullName evidence="1">Uncharacterized protein</fullName>
    </submittedName>
</protein>
<dbReference type="KEGG" id="esa:ESA_02034"/>
<dbReference type="HOGENOM" id="CLU_055409_0_0_6"/>
<keyword evidence="2" id="KW-1185">Reference proteome</keyword>
<evidence type="ECO:0000313" key="1">
    <source>
        <dbReference type="EMBL" id="ABU77285.1"/>
    </source>
</evidence>
<accession>A7MFB1</accession>
<sequence length="332" mass="39013">MDEMKVKSSLTEQEDNQQKVSVRLFKITDIPEVMEKMGWVVAAKFMRKWFNDPLYEMTMEEKIGDGAIKTIDKIHILYDLDFQWLKSERVTKIFNQNLLSVTFVREYHNFLGKKTIGLKTLSNGLNVIISRIEQNGYFDRINHKFYECNIDFTSLSAMDLDFKGQFNFVRIGSTLWEKGTDELDDVYGALGSFIIKFAFTKLRVEKAEFGQFVILIDELGWYVRDTYDFINDESDQLLGYWGWAGVKRPNLIDWFQEPLSIESGGERYYQVTNNSFLEYRNKIGRNKKPPEAGDFYVYSTIKRTPVSIKIHLDDKNIKEYISQTKAKHENKK</sequence>
<evidence type="ECO:0000313" key="2">
    <source>
        <dbReference type="Proteomes" id="UP000000260"/>
    </source>
</evidence>
<dbReference type="Pfam" id="PF19940">
    <property type="entry name" value="DUF6402"/>
    <property type="match status" value="1"/>
</dbReference>
<organism evidence="1 2">
    <name type="scientific">Cronobacter sakazakii (strain ATCC BAA-894)</name>
    <name type="common">Enterobacter sakazakii</name>
    <dbReference type="NCBI Taxonomy" id="290339"/>
    <lineage>
        <taxon>Bacteria</taxon>
        <taxon>Pseudomonadati</taxon>
        <taxon>Pseudomonadota</taxon>
        <taxon>Gammaproteobacteria</taxon>
        <taxon>Enterobacterales</taxon>
        <taxon>Enterobacteriaceae</taxon>
        <taxon>Cronobacter</taxon>
    </lineage>
</organism>
<reference evidence="1 2" key="1">
    <citation type="journal article" date="2010" name="PLoS ONE">
        <title>Genome sequence of Cronobacter sakazakii BAA-894 and comparative genomic hybridization analysis with other Cronobacter species.</title>
        <authorList>
            <person name="Kucerova E."/>
            <person name="Clifton S.W."/>
            <person name="Xia X.Q."/>
            <person name="Long F."/>
            <person name="Porwollik S."/>
            <person name="Fulton L."/>
            <person name="Fronick C."/>
            <person name="Minx P."/>
            <person name="Kyung K."/>
            <person name="Warren W."/>
            <person name="Fulton R."/>
            <person name="Feng D."/>
            <person name="Wollam A."/>
            <person name="Shah N."/>
            <person name="Bhonagiri V."/>
            <person name="Nash W.E."/>
            <person name="Hallsworth-Pepin K."/>
            <person name="Wilson R.K."/>
            <person name="McClelland M."/>
            <person name="Forsythe S.J."/>
        </authorList>
    </citation>
    <scope>NUCLEOTIDE SEQUENCE [LARGE SCALE GENOMIC DNA]</scope>
    <source>
        <strain evidence="1 2">ATCC BAA-894</strain>
    </source>
</reference>
<dbReference type="InterPro" id="IPR045646">
    <property type="entry name" value="DUF6402"/>
</dbReference>
<proteinExistence type="predicted"/>
<dbReference type="EMBL" id="CP000783">
    <property type="protein sequence ID" value="ABU77285.1"/>
    <property type="molecule type" value="Genomic_DNA"/>
</dbReference>
<gene>
    <name evidence="1" type="ordered locus">ESA_02034</name>
</gene>
<name>A7MFB1_CROS8</name>